<dbReference type="EMBL" id="QKQS01000023">
    <property type="protein sequence ID" value="PZA10774.1"/>
    <property type="molecule type" value="Genomic_DNA"/>
</dbReference>
<sequence>MFSDAVLKEIGFVAQLYEDGRCAKFDAVISALMMKAAGVDIRLNAAEVLHRGAPPLHSRRLSKWLILKDFFAIPN</sequence>
<name>A0A323UDI4_RHOPL</name>
<comment type="caution">
    <text evidence="1">The sequence shown here is derived from an EMBL/GenBank/DDBJ whole genome shotgun (WGS) entry which is preliminary data.</text>
</comment>
<protein>
    <submittedName>
        <fullName evidence="1">Uncharacterized protein</fullName>
    </submittedName>
</protein>
<gene>
    <name evidence="1" type="ORF">DNX69_15625</name>
</gene>
<dbReference type="Proteomes" id="UP000248134">
    <property type="component" value="Unassembled WGS sequence"/>
</dbReference>
<organism evidence="1 2">
    <name type="scientific">Rhodopseudomonas palustris</name>
    <dbReference type="NCBI Taxonomy" id="1076"/>
    <lineage>
        <taxon>Bacteria</taxon>
        <taxon>Pseudomonadati</taxon>
        <taxon>Pseudomonadota</taxon>
        <taxon>Alphaproteobacteria</taxon>
        <taxon>Hyphomicrobiales</taxon>
        <taxon>Nitrobacteraceae</taxon>
        <taxon>Rhodopseudomonas</taxon>
    </lineage>
</organism>
<dbReference type="AlphaFoldDB" id="A0A323UDI4"/>
<reference evidence="1 2" key="1">
    <citation type="submission" date="2018-06" db="EMBL/GenBank/DDBJ databases">
        <title>Draft Whole-Genome Sequence of the purple photosynthetic bacterium Rhodospeudomonas palustris XCP.</title>
        <authorList>
            <person name="Rayyan A."/>
            <person name="Meyer T.E."/>
            <person name="Kyndt J.A."/>
        </authorList>
    </citation>
    <scope>NUCLEOTIDE SEQUENCE [LARGE SCALE GENOMIC DNA]</scope>
    <source>
        <strain evidence="1 2">XCP</strain>
    </source>
</reference>
<accession>A0A323UDI4</accession>
<evidence type="ECO:0000313" key="2">
    <source>
        <dbReference type="Proteomes" id="UP000248134"/>
    </source>
</evidence>
<proteinExistence type="predicted"/>
<evidence type="ECO:0000313" key="1">
    <source>
        <dbReference type="EMBL" id="PZA10774.1"/>
    </source>
</evidence>